<evidence type="ECO:0000313" key="1">
    <source>
        <dbReference type="EMBL" id="SFU57320.1"/>
    </source>
</evidence>
<evidence type="ECO:0000313" key="2">
    <source>
        <dbReference type="Proteomes" id="UP000199391"/>
    </source>
</evidence>
<gene>
    <name evidence="1" type="ORF">SAMN05216552_100585</name>
</gene>
<dbReference type="STRING" id="1035707.SAMN05216552_100585"/>
<keyword evidence="2" id="KW-1185">Reference proteome</keyword>
<accession>A0A1I7H9K1</accession>
<proteinExistence type="predicted"/>
<reference evidence="2" key="1">
    <citation type="submission" date="2016-10" db="EMBL/GenBank/DDBJ databases">
        <authorList>
            <person name="Varghese N."/>
            <person name="Submissions S."/>
        </authorList>
    </citation>
    <scope>NUCLEOTIDE SEQUENCE [LARGE SCALE GENOMIC DNA]</scope>
    <source>
        <strain evidence="2">CGMCC 1.11014</strain>
    </source>
</reference>
<dbReference type="Proteomes" id="UP000199391">
    <property type="component" value="Unassembled WGS sequence"/>
</dbReference>
<organism evidence="1 2">
    <name type="scientific">Pseudoduganella namucuonensis</name>
    <dbReference type="NCBI Taxonomy" id="1035707"/>
    <lineage>
        <taxon>Bacteria</taxon>
        <taxon>Pseudomonadati</taxon>
        <taxon>Pseudomonadota</taxon>
        <taxon>Betaproteobacteria</taxon>
        <taxon>Burkholderiales</taxon>
        <taxon>Oxalobacteraceae</taxon>
        <taxon>Telluria group</taxon>
        <taxon>Pseudoduganella</taxon>
    </lineage>
</organism>
<sequence>MSFFTMITMPAGALIGAVLGVALAVVRARKARK</sequence>
<dbReference type="AlphaFoldDB" id="A0A1I7H9K1"/>
<protein>
    <submittedName>
        <fullName evidence="1">Uncharacterized protein</fullName>
    </submittedName>
</protein>
<dbReference type="EMBL" id="FPBO01000005">
    <property type="protein sequence ID" value="SFU57320.1"/>
    <property type="molecule type" value="Genomic_DNA"/>
</dbReference>
<name>A0A1I7H9K1_9BURK</name>